<evidence type="ECO:0000313" key="2">
    <source>
        <dbReference type="Proteomes" id="UP000224336"/>
    </source>
</evidence>
<accession>A0A192Y516</accession>
<organism evidence="1 2">
    <name type="scientific">Pseudomonas phage KTN4</name>
    <dbReference type="NCBI Taxonomy" id="1862701"/>
    <lineage>
        <taxon>Viruses</taxon>
        <taxon>Duplodnaviria</taxon>
        <taxon>Heunggongvirae</taxon>
        <taxon>Uroviricota</taxon>
        <taxon>Caudoviricetes</taxon>
        <taxon>Chimalliviridae</taxon>
        <taxon>Phikzvirus</taxon>
        <taxon>Phikzvirus phiKZ</taxon>
    </lineage>
</organism>
<reference evidence="1 2" key="1">
    <citation type="journal article" date="2016" name="Sci. Rep.">
        <title>A proposed integrated approach for the preclinical evaluation of phage therapy in Pseudomonas infections.</title>
        <authorList>
            <person name="Danis-Wlodarczyk K."/>
            <person name="Vandenheuvel D."/>
            <person name="Jang H.B."/>
            <person name="Briers Y."/>
            <person name="Olszak T."/>
            <person name="Arabski M."/>
            <person name="Wasik S."/>
            <person name="Drabik M."/>
            <person name="Higgins G."/>
            <person name="Tyrrell J."/>
            <person name="Harvey B.J."/>
            <person name="Noben J.P."/>
            <person name="Lavigne R."/>
            <person name="Drulis-Kawa Z."/>
        </authorList>
    </citation>
    <scope>NUCLEOTIDE SEQUENCE [LARGE SCALE GENOMIC DNA]</scope>
</reference>
<gene>
    <name evidence="1" type="ORF">KTN4_080</name>
</gene>
<sequence length="60" mass="7021">MSNIREIIRRNPERLSQAERDEREARSVAILTGRYITRGNGDVVVNRRFVDAYVEMISKL</sequence>
<name>A0A192Y516_9CAUD</name>
<evidence type="ECO:0000313" key="1">
    <source>
        <dbReference type="EMBL" id="ANM44838.1"/>
    </source>
</evidence>
<dbReference type="EMBL" id="KU521356">
    <property type="protein sequence ID" value="ANM44838.1"/>
    <property type="molecule type" value="Genomic_DNA"/>
</dbReference>
<protein>
    <submittedName>
        <fullName evidence="1">Uncharacterized protein</fullName>
    </submittedName>
</protein>
<dbReference type="Proteomes" id="UP000224336">
    <property type="component" value="Segment"/>
</dbReference>
<proteinExistence type="predicted"/>